<evidence type="ECO:0000256" key="2">
    <source>
        <dbReference type="SAM" id="Phobius"/>
    </source>
</evidence>
<accession>A0A2U8GJB1</accession>
<geneLocation type="chloroplast" evidence="3"/>
<name>A0A2U8GJB1_PEDDU</name>
<organism evidence="3">
    <name type="scientific">Pediastrum duplex</name>
    <name type="common">Green alga</name>
    <dbReference type="NCBI Taxonomy" id="3105"/>
    <lineage>
        <taxon>Eukaryota</taxon>
        <taxon>Viridiplantae</taxon>
        <taxon>Chlorophyta</taxon>
        <taxon>core chlorophytes</taxon>
        <taxon>Chlorophyceae</taxon>
        <taxon>CS clade</taxon>
        <taxon>Sphaeropleales</taxon>
        <taxon>Hydrodictyaceae</taxon>
        <taxon>Pediastrum</taxon>
    </lineage>
</organism>
<protein>
    <submittedName>
        <fullName evidence="3">Uncharacterized protein</fullName>
    </submittedName>
</protein>
<reference evidence="3" key="1">
    <citation type="journal article" date="2018" name="Am. J. Bot.">
        <title>Organellar phylogenomics inform systematics in the green algal family Hydrodictyaceae (Chlorophyceae) and provide clues to the complex evolutionary history of plastid genomes in the green algal tree of life.</title>
        <authorList>
            <person name="McManus H.A."/>
            <person name="Fucikova K."/>
            <person name="Lewis P.O."/>
            <person name="Lewis L.A."/>
            <person name="Karol K.G."/>
        </authorList>
    </citation>
    <scope>NUCLEOTIDE SEQUENCE</scope>
</reference>
<dbReference type="EMBL" id="MF276981">
    <property type="protein sequence ID" value="AWI68541.1"/>
    <property type="molecule type" value="Genomic_DNA"/>
</dbReference>
<keyword evidence="2" id="KW-0812">Transmembrane</keyword>
<proteinExistence type="predicted"/>
<feature type="compositionally biased region" description="Basic and acidic residues" evidence="1">
    <location>
        <begin position="124"/>
        <end position="139"/>
    </location>
</feature>
<feature type="transmembrane region" description="Helical" evidence="2">
    <location>
        <begin position="15"/>
        <end position="35"/>
    </location>
</feature>
<evidence type="ECO:0000313" key="3">
    <source>
        <dbReference type="EMBL" id="AWI68541.1"/>
    </source>
</evidence>
<dbReference type="AlphaFoldDB" id="A0A2U8GJB1"/>
<sequence length="139" mass="15955">MCFGEVNAKENMNTLGFLSFLAYSFASFGSLLRSVRLRDRSERSLRSALLKQKEPSLVFAKAKGAFARLCRSKRSLRLALLKRKRRAKETERMKPMRINFAKAKGKLLRLFASSSAKPKRNRKKQSEGFAEAKTHNRKN</sequence>
<keyword evidence="2" id="KW-0472">Membrane</keyword>
<evidence type="ECO:0000256" key="1">
    <source>
        <dbReference type="SAM" id="MobiDB-lite"/>
    </source>
</evidence>
<feature type="region of interest" description="Disordered" evidence="1">
    <location>
        <begin position="112"/>
        <end position="139"/>
    </location>
</feature>
<keyword evidence="3" id="KW-0150">Chloroplast</keyword>
<keyword evidence="2" id="KW-1133">Transmembrane helix</keyword>
<keyword evidence="3" id="KW-0934">Plastid</keyword>